<comment type="caution">
    <text evidence="7">The sequence shown here is derived from an EMBL/GenBank/DDBJ whole genome shotgun (WGS) entry which is preliminary data.</text>
</comment>
<dbReference type="GeneID" id="61307653"/>
<dbReference type="Pfam" id="PF03466">
    <property type="entry name" value="LysR_substrate"/>
    <property type="match status" value="1"/>
</dbReference>
<evidence type="ECO:0000256" key="1">
    <source>
        <dbReference type="ARBA" id="ARBA00009437"/>
    </source>
</evidence>
<dbReference type="Pfam" id="PF00126">
    <property type="entry name" value="HTH_1"/>
    <property type="match status" value="1"/>
</dbReference>
<dbReference type="OrthoDB" id="5292387at2"/>
<dbReference type="Proteomes" id="UP000183529">
    <property type="component" value="Unassembled WGS sequence"/>
</dbReference>
<dbReference type="CDD" id="cd08451">
    <property type="entry name" value="PBP2_BudR"/>
    <property type="match status" value="1"/>
</dbReference>
<dbReference type="PANTHER" id="PTHR30346:SF30">
    <property type="entry name" value="SMALL NEUTRAL PROTEASE REGULATORY PROTEIN"/>
    <property type="match status" value="1"/>
</dbReference>
<dbReference type="Proteomes" id="UP000247515">
    <property type="component" value="Unassembled WGS sequence"/>
</dbReference>
<dbReference type="SUPFAM" id="SSF53850">
    <property type="entry name" value="Periplasmic binding protein-like II"/>
    <property type="match status" value="1"/>
</dbReference>
<dbReference type="InterPro" id="IPR005119">
    <property type="entry name" value="LysR_subst-bd"/>
</dbReference>
<evidence type="ECO:0000313" key="7">
    <source>
        <dbReference type="EMBL" id="SEJ60687.1"/>
    </source>
</evidence>
<protein>
    <submittedName>
        <fullName evidence="6">LysR family transcriptional regulator</fullName>
    </submittedName>
    <submittedName>
        <fullName evidence="7">Transcriptional regulator, LysR family</fullName>
    </submittedName>
</protein>
<dbReference type="InterPro" id="IPR037410">
    <property type="entry name" value="BudR_PBP2"/>
</dbReference>
<keyword evidence="3" id="KW-0238">DNA-binding</keyword>
<evidence type="ECO:0000313" key="9">
    <source>
        <dbReference type="Proteomes" id="UP000247515"/>
    </source>
</evidence>
<feature type="domain" description="HTH lysR-type" evidence="5">
    <location>
        <begin position="1"/>
        <end position="58"/>
    </location>
</feature>
<organism evidence="7 8">
    <name type="scientific">Paraburkholderia tropica</name>
    <dbReference type="NCBI Taxonomy" id="92647"/>
    <lineage>
        <taxon>Bacteria</taxon>
        <taxon>Pseudomonadati</taxon>
        <taxon>Pseudomonadota</taxon>
        <taxon>Betaproteobacteria</taxon>
        <taxon>Burkholderiales</taxon>
        <taxon>Burkholderiaceae</taxon>
        <taxon>Paraburkholderia</taxon>
    </lineage>
</organism>
<dbReference type="GO" id="GO:0003700">
    <property type="term" value="F:DNA-binding transcription factor activity"/>
    <property type="evidence" value="ECO:0007669"/>
    <property type="project" value="InterPro"/>
</dbReference>
<evidence type="ECO:0000256" key="2">
    <source>
        <dbReference type="ARBA" id="ARBA00023015"/>
    </source>
</evidence>
<evidence type="ECO:0000313" key="6">
    <source>
        <dbReference type="EMBL" id="PXX18170.1"/>
    </source>
</evidence>
<dbReference type="EMBL" id="QJJV01000005">
    <property type="protein sequence ID" value="PXX18170.1"/>
    <property type="molecule type" value="Genomic_DNA"/>
</dbReference>
<evidence type="ECO:0000256" key="3">
    <source>
        <dbReference type="ARBA" id="ARBA00023125"/>
    </source>
</evidence>
<sequence length="299" mass="32065">MELRHLRYFVAVAAERNFTRAAEKLGIGQPPLSQQIKSLERELGVELFVRTPQGAALTQAGEAFLVEARRVLDDATRAAQAAQRAARGESGQIRIGFTGSAAFNPLVPTLIQRYTQRFPAVQLTLDEANTPILVQGLAEGRHDAVFFRPGRTTLTELDGIAVQRLPDEPMKIVLPSAHPLAARRRLPLAALANEPFVLVPGPAGITLNEEIVRACAEAGFSPRLAQPAPQIASVVNLVAAGLGVSIVPAAIAQVQVKGVRYLDVTGVRMSAKLSLGWREGDTSATLRQFVALAQHAGRD</sequence>
<proteinExistence type="inferred from homology"/>
<comment type="similarity">
    <text evidence="1">Belongs to the LysR transcriptional regulatory family.</text>
</comment>
<keyword evidence="4" id="KW-0804">Transcription</keyword>
<keyword evidence="2" id="KW-0805">Transcription regulation</keyword>
<reference evidence="7 8" key="1">
    <citation type="submission" date="2016-10" db="EMBL/GenBank/DDBJ databases">
        <authorList>
            <person name="Varghese N."/>
            <person name="Submissions S."/>
        </authorList>
    </citation>
    <scope>NUCLEOTIDE SEQUENCE [LARGE SCALE GENOMIC DNA]</scope>
    <source>
        <strain evidence="7 8">LMG 22274</strain>
    </source>
</reference>
<dbReference type="InterPro" id="IPR000847">
    <property type="entry name" value="LysR_HTH_N"/>
</dbReference>
<dbReference type="InterPro" id="IPR036388">
    <property type="entry name" value="WH-like_DNA-bd_sf"/>
</dbReference>
<name>A0A1A5X3T4_9BURK</name>
<gene>
    <name evidence="6" type="ORF">C7400_105232</name>
    <name evidence="7" type="ORF">SAMN05216550_106231</name>
</gene>
<evidence type="ECO:0000256" key="4">
    <source>
        <dbReference type="ARBA" id="ARBA00023163"/>
    </source>
</evidence>
<dbReference type="InterPro" id="IPR036390">
    <property type="entry name" value="WH_DNA-bd_sf"/>
</dbReference>
<dbReference type="Gene3D" id="3.40.190.10">
    <property type="entry name" value="Periplasmic binding protein-like II"/>
    <property type="match status" value="2"/>
</dbReference>
<keyword evidence="9" id="KW-1185">Reference proteome</keyword>
<dbReference type="EMBL" id="FNZM01000006">
    <property type="protein sequence ID" value="SEJ60687.1"/>
    <property type="molecule type" value="Genomic_DNA"/>
</dbReference>
<dbReference type="PRINTS" id="PR00039">
    <property type="entry name" value="HTHLYSR"/>
</dbReference>
<dbReference type="PANTHER" id="PTHR30346">
    <property type="entry name" value="TRANSCRIPTIONAL DUAL REGULATOR HCAR-RELATED"/>
    <property type="match status" value="1"/>
</dbReference>
<dbReference type="FunFam" id="1.10.10.10:FF:000001">
    <property type="entry name" value="LysR family transcriptional regulator"/>
    <property type="match status" value="1"/>
</dbReference>
<reference evidence="6 9" key="2">
    <citation type="submission" date="2018-05" db="EMBL/GenBank/DDBJ databases">
        <title>Genomic Encyclopedia of Type Strains, Phase IV (KMG-V): Genome sequencing to study the core and pangenomes of soil and plant-associated prokaryotes.</title>
        <authorList>
            <person name="Whitman W."/>
        </authorList>
    </citation>
    <scope>NUCLEOTIDE SEQUENCE [LARGE SCALE GENOMIC DNA]</scope>
    <source>
        <strain evidence="6 9">SIr-6563</strain>
    </source>
</reference>
<evidence type="ECO:0000313" key="8">
    <source>
        <dbReference type="Proteomes" id="UP000183529"/>
    </source>
</evidence>
<dbReference type="Gene3D" id="1.10.10.10">
    <property type="entry name" value="Winged helix-like DNA-binding domain superfamily/Winged helix DNA-binding domain"/>
    <property type="match status" value="1"/>
</dbReference>
<dbReference type="GO" id="GO:0032993">
    <property type="term" value="C:protein-DNA complex"/>
    <property type="evidence" value="ECO:0007669"/>
    <property type="project" value="TreeGrafter"/>
</dbReference>
<dbReference type="AlphaFoldDB" id="A0A1A5X3T4"/>
<dbReference type="SUPFAM" id="SSF46785">
    <property type="entry name" value="Winged helix' DNA-binding domain"/>
    <property type="match status" value="1"/>
</dbReference>
<evidence type="ECO:0000259" key="5">
    <source>
        <dbReference type="PROSITE" id="PS50931"/>
    </source>
</evidence>
<accession>A0A1A5X3T4</accession>
<dbReference type="RefSeq" id="WP_065063832.1">
    <property type="nucleotide sequence ID" value="NZ_CADFGN010000006.1"/>
</dbReference>
<dbReference type="GO" id="GO:0003677">
    <property type="term" value="F:DNA binding"/>
    <property type="evidence" value="ECO:0007669"/>
    <property type="project" value="UniProtKB-KW"/>
</dbReference>
<dbReference type="PROSITE" id="PS50931">
    <property type="entry name" value="HTH_LYSR"/>
    <property type="match status" value="1"/>
</dbReference>